<dbReference type="EMBL" id="CT868352">
    <property type="protein sequence ID" value="CAK79984.1"/>
    <property type="molecule type" value="Genomic_DNA"/>
</dbReference>
<dbReference type="KEGG" id="ptm:GSPATT00014891001"/>
<gene>
    <name evidence="2" type="ORF">GSPATT00014891001</name>
</gene>
<dbReference type="GeneID" id="5033166"/>
<dbReference type="InParanoid" id="A0DAB7"/>
<evidence type="ECO:0000259" key="1">
    <source>
        <dbReference type="Pfam" id="PF00564"/>
    </source>
</evidence>
<sequence>MDIKIITQSDTFLIYKEIQTLSDLKKEIKRIGIQTRDIIIYFYDNDSDKVVIIQDEDLQYAYQQSKAFKKQSIKLYIYYKLSQPKILQLEPSIKISTQQAQQDWIFKSINENSSQSLTNSNEIQTYCQNRYTIVPEPLKTREEKLKSAIDFFIDQILKEEYQI</sequence>
<dbReference type="RefSeq" id="XP_001447381.1">
    <property type="nucleotide sequence ID" value="XM_001447344.1"/>
</dbReference>
<evidence type="ECO:0000313" key="2">
    <source>
        <dbReference type="EMBL" id="CAK79984.1"/>
    </source>
</evidence>
<reference evidence="2 3" key="1">
    <citation type="journal article" date="2006" name="Nature">
        <title>Global trends of whole-genome duplications revealed by the ciliate Paramecium tetraurelia.</title>
        <authorList>
            <consortium name="Genoscope"/>
            <person name="Aury J.-M."/>
            <person name="Jaillon O."/>
            <person name="Duret L."/>
            <person name="Noel B."/>
            <person name="Jubin C."/>
            <person name="Porcel B.M."/>
            <person name="Segurens B."/>
            <person name="Daubin V."/>
            <person name="Anthouard V."/>
            <person name="Aiach N."/>
            <person name="Arnaiz O."/>
            <person name="Billaut A."/>
            <person name="Beisson J."/>
            <person name="Blanc I."/>
            <person name="Bouhouche K."/>
            <person name="Camara F."/>
            <person name="Duharcourt S."/>
            <person name="Guigo R."/>
            <person name="Gogendeau D."/>
            <person name="Katinka M."/>
            <person name="Keller A.-M."/>
            <person name="Kissmehl R."/>
            <person name="Klotz C."/>
            <person name="Koll F."/>
            <person name="Le Moue A."/>
            <person name="Lepere C."/>
            <person name="Malinsky S."/>
            <person name="Nowacki M."/>
            <person name="Nowak J.K."/>
            <person name="Plattner H."/>
            <person name="Poulain J."/>
            <person name="Ruiz F."/>
            <person name="Serrano V."/>
            <person name="Zagulski M."/>
            <person name="Dessen P."/>
            <person name="Betermier M."/>
            <person name="Weissenbach J."/>
            <person name="Scarpelli C."/>
            <person name="Schachter V."/>
            <person name="Sperling L."/>
            <person name="Meyer E."/>
            <person name="Cohen J."/>
            <person name="Wincker P."/>
        </authorList>
    </citation>
    <scope>NUCLEOTIDE SEQUENCE [LARGE SCALE GENOMIC DNA]</scope>
    <source>
        <strain evidence="2 3">Stock d4-2</strain>
    </source>
</reference>
<dbReference type="AlphaFoldDB" id="A0DAB7"/>
<dbReference type="Proteomes" id="UP000000600">
    <property type="component" value="Unassembled WGS sequence"/>
</dbReference>
<name>A0DAB7_PARTE</name>
<protein>
    <recommendedName>
        <fullName evidence="1">PB1 domain-containing protein</fullName>
    </recommendedName>
</protein>
<evidence type="ECO:0000313" key="3">
    <source>
        <dbReference type="Proteomes" id="UP000000600"/>
    </source>
</evidence>
<dbReference type="OMA" id="RYTIVPE"/>
<dbReference type="InterPro" id="IPR000270">
    <property type="entry name" value="PB1_dom"/>
</dbReference>
<dbReference type="OrthoDB" id="297692at2759"/>
<accession>A0DAB7</accession>
<dbReference type="Pfam" id="PF00564">
    <property type="entry name" value="PB1"/>
    <property type="match status" value="1"/>
</dbReference>
<dbReference type="HOGENOM" id="CLU_1630237_0_0_1"/>
<feature type="domain" description="PB1" evidence="1">
    <location>
        <begin position="19"/>
        <end position="77"/>
    </location>
</feature>
<organism evidence="2 3">
    <name type="scientific">Paramecium tetraurelia</name>
    <dbReference type="NCBI Taxonomy" id="5888"/>
    <lineage>
        <taxon>Eukaryota</taxon>
        <taxon>Sar</taxon>
        <taxon>Alveolata</taxon>
        <taxon>Ciliophora</taxon>
        <taxon>Intramacronucleata</taxon>
        <taxon>Oligohymenophorea</taxon>
        <taxon>Peniculida</taxon>
        <taxon>Parameciidae</taxon>
        <taxon>Paramecium</taxon>
    </lineage>
</organism>
<proteinExistence type="predicted"/>
<dbReference type="SUPFAM" id="SSF54277">
    <property type="entry name" value="CAD &amp; PB1 domains"/>
    <property type="match status" value="1"/>
</dbReference>
<keyword evidence="3" id="KW-1185">Reference proteome</keyword>